<name>A0AAD5WYX5_9FUNG</name>
<gene>
    <name evidence="2" type="ORF">HK097_000333</name>
</gene>
<proteinExistence type="predicted"/>
<dbReference type="Proteomes" id="UP001212841">
    <property type="component" value="Unassembled WGS sequence"/>
</dbReference>
<feature type="region of interest" description="Disordered" evidence="1">
    <location>
        <begin position="135"/>
        <end position="181"/>
    </location>
</feature>
<protein>
    <submittedName>
        <fullName evidence="2">Uncharacterized protein</fullName>
    </submittedName>
</protein>
<organism evidence="2 3">
    <name type="scientific">Rhizophlyctis rosea</name>
    <dbReference type="NCBI Taxonomy" id="64517"/>
    <lineage>
        <taxon>Eukaryota</taxon>
        <taxon>Fungi</taxon>
        <taxon>Fungi incertae sedis</taxon>
        <taxon>Chytridiomycota</taxon>
        <taxon>Chytridiomycota incertae sedis</taxon>
        <taxon>Chytridiomycetes</taxon>
        <taxon>Rhizophlyctidales</taxon>
        <taxon>Rhizophlyctidaceae</taxon>
        <taxon>Rhizophlyctis</taxon>
    </lineage>
</organism>
<reference evidence="2" key="1">
    <citation type="submission" date="2020-05" db="EMBL/GenBank/DDBJ databases">
        <title>Phylogenomic resolution of chytrid fungi.</title>
        <authorList>
            <person name="Stajich J.E."/>
            <person name="Amses K."/>
            <person name="Simmons R."/>
            <person name="Seto K."/>
            <person name="Myers J."/>
            <person name="Bonds A."/>
            <person name="Quandt C.A."/>
            <person name="Barry K."/>
            <person name="Liu P."/>
            <person name="Grigoriev I."/>
            <person name="Longcore J.E."/>
            <person name="James T.Y."/>
        </authorList>
    </citation>
    <scope>NUCLEOTIDE SEQUENCE</scope>
    <source>
        <strain evidence="2">JEL0318</strain>
    </source>
</reference>
<accession>A0AAD5WYX5</accession>
<evidence type="ECO:0000313" key="2">
    <source>
        <dbReference type="EMBL" id="KAJ3046988.1"/>
    </source>
</evidence>
<sequence length="181" mass="19834">MVANRPVQVQRGDVAVAEEYHSNALSTMPHIRYIINDPFGVFVSKNLPSVHQSPPSARTKSTLEHSYYFGFNTEEQLGAYLQSISNIDELELQLVQGAIDGISNVKANRTFRTFLADRAASVEFDAYGHPVDSFDDGYASPTNPTQKADLDGGNASETSLKRNIGSMDADAEVGPDKRPRL</sequence>
<dbReference type="EMBL" id="JADGJD010001049">
    <property type="protein sequence ID" value="KAJ3046988.1"/>
    <property type="molecule type" value="Genomic_DNA"/>
</dbReference>
<dbReference type="AlphaFoldDB" id="A0AAD5WYX5"/>
<keyword evidence="3" id="KW-1185">Reference proteome</keyword>
<comment type="caution">
    <text evidence="2">The sequence shown here is derived from an EMBL/GenBank/DDBJ whole genome shotgun (WGS) entry which is preliminary data.</text>
</comment>
<evidence type="ECO:0000313" key="3">
    <source>
        <dbReference type="Proteomes" id="UP001212841"/>
    </source>
</evidence>
<evidence type="ECO:0000256" key="1">
    <source>
        <dbReference type="SAM" id="MobiDB-lite"/>
    </source>
</evidence>